<keyword evidence="3" id="KW-1185">Reference proteome</keyword>
<dbReference type="Proteomes" id="UP000609879">
    <property type="component" value="Unassembled WGS sequence"/>
</dbReference>
<dbReference type="EMBL" id="BOMI01000028">
    <property type="protein sequence ID" value="GID73067.1"/>
    <property type="molecule type" value="Genomic_DNA"/>
</dbReference>
<feature type="transmembrane region" description="Helical" evidence="1">
    <location>
        <begin position="34"/>
        <end position="54"/>
    </location>
</feature>
<protein>
    <submittedName>
        <fullName evidence="2">Uncharacterized protein</fullName>
    </submittedName>
</protein>
<accession>A0ABQ3XZA6</accession>
<dbReference type="RefSeq" id="WP_203761003.1">
    <property type="nucleotide sequence ID" value="NZ_BAAABO010000029.1"/>
</dbReference>
<gene>
    <name evidence="2" type="ORF">Ade02nite_17080</name>
</gene>
<evidence type="ECO:0000313" key="2">
    <source>
        <dbReference type="EMBL" id="GID73067.1"/>
    </source>
</evidence>
<keyword evidence="1" id="KW-0472">Membrane</keyword>
<evidence type="ECO:0000256" key="1">
    <source>
        <dbReference type="SAM" id="Phobius"/>
    </source>
</evidence>
<organism evidence="2 3">
    <name type="scientific">Paractinoplanes deccanensis</name>
    <dbReference type="NCBI Taxonomy" id="113561"/>
    <lineage>
        <taxon>Bacteria</taxon>
        <taxon>Bacillati</taxon>
        <taxon>Actinomycetota</taxon>
        <taxon>Actinomycetes</taxon>
        <taxon>Micromonosporales</taxon>
        <taxon>Micromonosporaceae</taxon>
        <taxon>Paractinoplanes</taxon>
    </lineage>
</organism>
<sequence length="104" mass="11195">MTVTQPAPVRRGNREIGAYVTTPRGTRFVPVVDVTAVAVAAAVAVVGVSAGLAVRRRPAIGQVTMGPGGWVSVKRAARPPLRAARAKRPWWAHLLRARRLVEQR</sequence>
<reference evidence="2 3" key="1">
    <citation type="submission" date="2021-01" db="EMBL/GenBank/DDBJ databases">
        <title>Whole genome shotgun sequence of Actinoplanes deccanensis NBRC 13994.</title>
        <authorList>
            <person name="Komaki H."/>
            <person name="Tamura T."/>
        </authorList>
    </citation>
    <scope>NUCLEOTIDE SEQUENCE [LARGE SCALE GENOMIC DNA]</scope>
    <source>
        <strain evidence="2 3">NBRC 13994</strain>
    </source>
</reference>
<comment type="caution">
    <text evidence="2">The sequence shown here is derived from an EMBL/GenBank/DDBJ whole genome shotgun (WGS) entry which is preliminary data.</text>
</comment>
<keyword evidence="1" id="KW-1133">Transmembrane helix</keyword>
<keyword evidence="1" id="KW-0812">Transmembrane</keyword>
<proteinExistence type="predicted"/>
<name>A0ABQ3XZA6_9ACTN</name>
<evidence type="ECO:0000313" key="3">
    <source>
        <dbReference type="Proteomes" id="UP000609879"/>
    </source>
</evidence>